<organism evidence="6 7">
    <name type="scientific">Muricomes intestini</name>
    <dbReference type="NCBI Taxonomy" id="1796634"/>
    <lineage>
        <taxon>Bacteria</taxon>
        <taxon>Bacillati</taxon>
        <taxon>Bacillota</taxon>
        <taxon>Clostridia</taxon>
        <taxon>Lachnospirales</taxon>
        <taxon>Lachnospiraceae</taxon>
        <taxon>Muricomes</taxon>
    </lineage>
</organism>
<proteinExistence type="inferred from homology"/>
<comment type="caution">
    <text evidence="6">The sequence shown here is derived from an EMBL/GenBank/DDBJ whole genome shotgun (WGS) entry which is preliminary data.</text>
</comment>
<dbReference type="PANTHER" id="PTHR43401:SF2">
    <property type="entry name" value="L-THREONINE 3-DEHYDROGENASE"/>
    <property type="match status" value="1"/>
</dbReference>
<dbReference type="Pfam" id="PF00107">
    <property type="entry name" value="ADH_zinc_N"/>
    <property type="match status" value="1"/>
</dbReference>
<dbReference type="PANTHER" id="PTHR43401">
    <property type="entry name" value="L-THREONINE 3-DEHYDROGENASE"/>
    <property type="match status" value="1"/>
</dbReference>
<evidence type="ECO:0000313" key="6">
    <source>
        <dbReference type="EMBL" id="TCS78081.1"/>
    </source>
</evidence>
<dbReference type="CDD" id="cd08239">
    <property type="entry name" value="THR_DH_like"/>
    <property type="match status" value="1"/>
</dbReference>
<keyword evidence="3" id="KW-0560">Oxidoreductase</keyword>
<keyword evidence="7" id="KW-1185">Reference proteome</keyword>
<dbReference type="InterPro" id="IPR013154">
    <property type="entry name" value="ADH-like_N"/>
</dbReference>
<dbReference type="OrthoDB" id="9769198at2"/>
<dbReference type="PROSITE" id="PS00059">
    <property type="entry name" value="ADH_ZINC"/>
    <property type="match status" value="1"/>
</dbReference>
<dbReference type="Gene3D" id="3.90.180.10">
    <property type="entry name" value="Medium-chain alcohol dehydrogenases, catalytic domain"/>
    <property type="match status" value="1"/>
</dbReference>
<dbReference type="Gene3D" id="3.40.50.720">
    <property type="entry name" value="NAD(P)-binding Rossmann-like Domain"/>
    <property type="match status" value="1"/>
</dbReference>
<dbReference type="GO" id="GO:0016491">
    <property type="term" value="F:oxidoreductase activity"/>
    <property type="evidence" value="ECO:0007669"/>
    <property type="project" value="UniProtKB-KW"/>
</dbReference>
<dbReference type="InterPro" id="IPR036291">
    <property type="entry name" value="NAD(P)-bd_dom_sf"/>
</dbReference>
<dbReference type="RefSeq" id="WP_132381547.1">
    <property type="nucleotide sequence ID" value="NZ_SLZZ01000013.1"/>
</dbReference>
<dbReference type="Pfam" id="PF08240">
    <property type="entry name" value="ADH_N"/>
    <property type="match status" value="1"/>
</dbReference>
<evidence type="ECO:0000313" key="7">
    <source>
        <dbReference type="Proteomes" id="UP000295726"/>
    </source>
</evidence>
<accession>A0A4R3K5Y1</accession>
<dbReference type="SMART" id="SM00829">
    <property type="entry name" value="PKS_ER"/>
    <property type="match status" value="1"/>
</dbReference>
<name>A0A4R3K5Y1_9FIRM</name>
<dbReference type="InterPro" id="IPR020843">
    <property type="entry name" value="ER"/>
</dbReference>
<evidence type="ECO:0000256" key="4">
    <source>
        <dbReference type="RuleBase" id="RU361277"/>
    </source>
</evidence>
<dbReference type="SUPFAM" id="SSF50129">
    <property type="entry name" value="GroES-like"/>
    <property type="match status" value="1"/>
</dbReference>
<dbReference type="InterPro" id="IPR002328">
    <property type="entry name" value="ADH_Zn_CS"/>
</dbReference>
<evidence type="ECO:0000259" key="5">
    <source>
        <dbReference type="SMART" id="SM00829"/>
    </source>
</evidence>
<comment type="cofactor">
    <cofactor evidence="4">
        <name>Zn(2+)</name>
        <dbReference type="ChEBI" id="CHEBI:29105"/>
    </cofactor>
</comment>
<reference evidence="6 7" key="1">
    <citation type="submission" date="2019-03" db="EMBL/GenBank/DDBJ databases">
        <title>Genomic Encyclopedia of Type Strains, Phase IV (KMG-IV): sequencing the most valuable type-strain genomes for metagenomic binning, comparative biology and taxonomic classification.</title>
        <authorList>
            <person name="Goeker M."/>
        </authorList>
    </citation>
    <scope>NUCLEOTIDE SEQUENCE [LARGE SCALE GENOMIC DNA]</scope>
    <source>
        <strain evidence="6 7">DSM 29489</strain>
    </source>
</reference>
<dbReference type="GO" id="GO:0008270">
    <property type="term" value="F:zinc ion binding"/>
    <property type="evidence" value="ECO:0007669"/>
    <property type="project" value="InterPro"/>
</dbReference>
<dbReference type="InterPro" id="IPR011032">
    <property type="entry name" value="GroES-like_sf"/>
</dbReference>
<keyword evidence="2 4" id="KW-0862">Zinc</keyword>
<evidence type="ECO:0000256" key="2">
    <source>
        <dbReference type="ARBA" id="ARBA00022833"/>
    </source>
</evidence>
<evidence type="ECO:0000256" key="3">
    <source>
        <dbReference type="ARBA" id="ARBA00023002"/>
    </source>
</evidence>
<dbReference type="Proteomes" id="UP000295726">
    <property type="component" value="Unassembled WGS sequence"/>
</dbReference>
<dbReference type="InterPro" id="IPR013149">
    <property type="entry name" value="ADH-like_C"/>
</dbReference>
<gene>
    <name evidence="6" type="ORF">EDD59_11340</name>
</gene>
<feature type="domain" description="Enoyl reductase (ER)" evidence="5">
    <location>
        <begin position="13"/>
        <end position="349"/>
    </location>
</feature>
<dbReference type="AlphaFoldDB" id="A0A4R3K5Y1"/>
<evidence type="ECO:0000256" key="1">
    <source>
        <dbReference type="ARBA" id="ARBA00022723"/>
    </source>
</evidence>
<keyword evidence="1 4" id="KW-0479">Metal-binding</keyword>
<dbReference type="EMBL" id="SLZZ01000013">
    <property type="protein sequence ID" value="TCS78081.1"/>
    <property type="molecule type" value="Genomic_DNA"/>
</dbReference>
<dbReference type="SUPFAM" id="SSF51735">
    <property type="entry name" value="NAD(P)-binding Rossmann-fold domains"/>
    <property type="match status" value="1"/>
</dbReference>
<protein>
    <submittedName>
        <fullName evidence="6">Threonine dehydrogenase-like Zn-dependent dehydrogenase</fullName>
    </submittedName>
</protein>
<dbReference type="InterPro" id="IPR050129">
    <property type="entry name" value="Zn_alcohol_dh"/>
</dbReference>
<sequence length="354" mass="38402">MNQQIPKKMLGMKLPGGAKVESCECDVPVPGHGQVLLKMKAASLCGSDLKYIYFEHTDKTGGARYDNVIAGHEPSGQVVSVGEGVTDFKEGDRVVVYHIQGCGYCDECKKGFFINCQQPQRRAYGWQRDGALAEYMVADTSTCIHLPDFLTYEDGAMIACGFGTAYQGLLRANVSGRDIVMVMGLGPVGQAAIMLAKAMGAKAIGVDISPERLEMAKRIGADEVVQGGEHAVSEVMNLTEGKGVEAAVDCSGSSIGRHQCLEVARMWGNVVFLGEQGTVTFEPSPLLLHKNLTLHGSWVTSVGNMERLVEFLDRKKIHPSDIITHRFPLKETDKAFEVFATGKTGKVCINHEME</sequence>
<comment type="similarity">
    <text evidence="4">Belongs to the zinc-containing alcohol dehydrogenase family.</text>
</comment>